<dbReference type="InterPro" id="IPR007404">
    <property type="entry name" value="YdjM-like"/>
</dbReference>
<organism evidence="1 2">
    <name type="scientific">Halorientalis regularis</name>
    <dbReference type="NCBI Taxonomy" id="660518"/>
    <lineage>
        <taxon>Archaea</taxon>
        <taxon>Methanobacteriati</taxon>
        <taxon>Methanobacteriota</taxon>
        <taxon>Stenosarchaea group</taxon>
        <taxon>Halobacteria</taxon>
        <taxon>Halobacteriales</taxon>
        <taxon>Haloarculaceae</taxon>
        <taxon>Halorientalis</taxon>
    </lineage>
</organism>
<dbReference type="STRING" id="660518.SAMN05216218_102187"/>
<gene>
    <name evidence="1" type="ORF">SAMN05216218_102187</name>
</gene>
<dbReference type="EMBL" id="FNBK01000002">
    <property type="protein sequence ID" value="SDE91681.1"/>
    <property type="molecule type" value="Genomic_DNA"/>
</dbReference>
<protein>
    <recommendedName>
        <fullName evidence="3">LexA-binding, inner membrane-associated hydrolase</fullName>
    </recommendedName>
</protein>
<keyword evidence="2" id="KW-1185">Reference proteome</keyword>
<reference evidence="2" key="1">
    <citation type="submission" date="2016-10" db="EMBL/GenBank/DDBJ databases">
        <authorList>
            <person name="Varghese N."/>
            <person name="Submissions S."/>
        </authorList>
    </citation>
    <scope>NUCLEOTIDE SEQUENCE [LARGE SCALE GENOMIC DNA]</scope>
    <source>
        <strain evidence="2">IBRC-M 10760</strain>
    </source>
</reference>
<dbReference type="Proteomes" id="UP000199076">
    <property type="component" value="Unassembled WGS sequence"/>
</dbReference>
<name>A0A1G7GU99_9EURY</name>
<sequence>MMAPTHVVVGLALGAAVATVEPSLGTAAAVGGAVGGAAPDVDLFVGQHRRTLHAPALLFAPAALAAGFALVAPTPLSVAVAVGFLAAAVHSASDALGAGEELRPWERTNRDAVYCHAAGRWLRARYVVPYDGAPRDFLVTAAFAVPVVLVFPGSIRWLTLALVAGAGVYTALRKRLPKYFEPIVE</sequence>
<accession>A0A1G7GU99</accession>
<evidence type="ECO:0008006" key="3">
    <source>
        <dbReference type="Google" id="ProtNLM"/>
    </source>
</evidence>
<dbReference type="Pfam" id="PF04307">
    <property type="entry name" value="YdjM"/>
    <property type="match status" value="1"/>
</dbReference>
<evidence type="ECO:0000313" key="2">
    <source>
        <dbReference type="Proteomes" id="UP000199076"/>
    </source>
</evidence>
<proteinExistence type="predicted"/>
<evidence type="ECO:0000313" key="1">
    <source>
        <dbReference type="EMBL" id="SDE91681.1"/>
    </source>
</evidence>
<dbReference type="AlphaFoldDB" id="A0A1G7GU99"/>
<dbReference type="OrthoDB" id="204671at2157"/>
<dbReference type="RefSeq" id="WP_092688028.1">
    <property type="nucleotide sequence ID" value="NZ_FNBK01000002.1"/>
</dbReference>